<evidence type="ECO:0000313" key="3">
    <source>
        <dbReference type="EnsemblFungi" id="EJT74495"/>
    </source>
</evidence>
<dbReference type="EMBL" id="GL385398">
    <property type="protein sequence ID" value="EJT74495.1"/>
    <property type="molecule type" value="Genomic_DNA"/>
</dbReference>
<dbReference type="EnsemblFungi" id="EJT74495">
    <property type="protein sequence ID" value="EJT74495"/>
    <property type="gene ID" value="GGTG_08335"/>
</dbReference>
<evidence type="ECO:0000313" key="2">
    <source>
        <dbReference type="EMBL" id="EJT74495.1"/>
    </source>
</evidence>
<dbReference type="HOGENOM" id="CLU_2740167_0_0_1"/>
<dbReference type="RefSeq" id="XP_009224439.1">
    <property type="nucleotide sequence ID" value="XM_009226175.1"/>
</dbReference>
<keyword evidence="4" id="KW-1185">Reference proteome</keyword>
<dbReference type="GeneID" id="20348793"/>
<evidence type="ECO:0000313" key="4">
    <source>
        <dbReference type="Proteomes" id="UP000006039"/>
    </source>
</evidence>
<reference evidence="3" key="5">
    <citation type="submission" date="2018-04" db="UniProtKB">
        <authorList>
            <consortium name="EnsemblFungi"/>
        </authorList>
    </citation>
    <scope>IDENTIFICATION</scope>
    <source>
        <strain evidence="3">R3-111a-1</strain>
    </source>
</reference>
<dbReference type="AlphaFoldDB" id="J3P499"/>
<feature type="region of interest" description="Disordered" evidence="1">
    <location>
        <begin position="1"/>
        <end position="71"/>
    </location>
</feature>
<dbReference type="Proteomes" id="UP000006039">
    <property type="component" value="Unassembled WGS sequence"/>
</dbReference>
<gene>
    <name evidence="3" type="primary">20348793</name>
    <name evidence="2" type="ORF">GGTG_08335</name>
</gene>
<accession>J3P499</accession>
<evidence type="ECO:0000256" key="1">
    <source>
        <dbReference type="SAM" id="MobiDB-lite"/>
    </source>
</evidence>
<reference evidence="2" key="3">
    <citation type="submission" date="2010-09" db="EMBL/GenBank/DDBJ databases">
        <title>Annotation of Gaeumannomyces graminis var. tritici R3-111a-1.</title>
        <authorList>
            <consortium name="The Broad Institute Genome Sequencing Platform"/>
            <person name="Ma L.-J."/>
            <person name="Dead R."/>
            <person name="Young S.K."/>
            <person name="Zeng Q."/>
            <person name="Gargeya S."/>
            <person name="Fitzgerald M."/>
            <person name="Haas B."/>
            <person name="Abouelleil A."/>
            <person name="Alvarado L."/>
            <person name="Arachchi H.M."/>
            <person name="Berlin A."/>
            <person name="Brown A."/>
            <person name="Chapman S.B."/>
            <person name="Chen Z."/>
            <person name="Dunbar C."/>
            <person name="Freedman E."/>
            <person name="Gearin G."/>
            <person name="Gellesch M."/>
            <person name="Goldberg J."/>
            <person name="Griggs A."/>
            <person name="Gujja S."/>
            <person name="Heiman D."/>
            <person name="Howarth C."/>
            <person name="Larson L."/>
            <person name="Lui A."/>
            <person name="MacDonald P.J.P."/>
            <person name="Mehta T."/>
            <person name="Montmayeur A."/>
            <person name="Murphy C."/>
            <person name="Neiman D."/>
            <person name="Pearson M."/>
            <person name="Priest M."/>
            <person name="Roberts A."/>
            <person name="Saif S."/>
            <person name="Shea T."/>
            <person name="Shenoy N."/>
            <person name="Sisk P."/>
            <person name="Stolte C."/>
            <person name="Sykes S."/>
            <person name="Yandava C."/>
            <person name="Wortman J."/>
            <person name="Nusbaum C."/>
            <person name="Birren B."/>
        </authorList>
    </citation>
    <scope>NUCLEOTIDE SEQUENCE</scope>
    <source>
        <strain evidence="2">R3-111a-1</strain>
    </source>
</reference>
<name>J3P499_GAET3</name>
<reference evidence="3" key="4">
    <citation type="journal article" date="2015" name="G3 (Bethesda)">
        <title>Genome sequences of three phytopathogenic species of the Magnaporthaceae family of fungi.</title>
        <authorList>
            <person name="Okagaki L.H."/>
            <person name="Nunes C.C."/>
            <person name="Sailsbery J."/>
            <person name="Clay B."/>
            <person name="Brown D."/>
            <person name="John T."/>
            <person name="Oh Y."/>
            <person name="Young N."/>
            <person name="Fitzgerald M."/>
            <person name="Haas B.J."/>
            <person name="Zeng Q."/>
            <person name="Young S."/>
            <person name="Adiconis X."/>
            <person name="Fan L."/>
            <person name="Levin J.Z."/>
            <person name="Mitchell T.K."/>
            <person name="Okubara P.A."/>
            <person name="Farman M.L."/>
            <person name="Kohn L.M."/>
            <person name="Birren B."/>
            <person name="Ma L.-J."/>
            <person name="Dean R.A."/>
        </authorList>
    </citation>
    <scope>NUCLEOTIDE SEQUENCE</scope>
    <source>
        <strain evidence="3">R3-111a-1</strain>
    </source>
</reference>
<dbReference type="VEuPathDB" id="FungiDB:GGTG_08335"/>
<reference evidence="4" key="1">
    <citation type="submission" date="2010-07" db="EMBL/GenBank/DDBJ databases">
        <title>The genome sequence of Gaeumannomyces graminis var. tritici strain R3-111a-1.</title>
        <authorList>
            <consortium name="The Broad Institute Genome Sequencing Platform"/>
            <person name="Ma L.-J."/>
            <person name="Dead R."/>
            <person name="Young S."/>
            <person name="Zeng Q."/>
            <person name="Koehrsen M."/>
            <person name="Alvarado L."/>
            <person name="Berlin A."/>
            <person name="Chapman S.B."/>
            <person name="Chen Z."/>
            <person name="Freedman E."/>
            <person name="Gellesch M."/>
            <person name="Goldberg J."/>
            <person name="Griggs A."/>
            <person name="Gujja S."/>
            <person name="Heilman E.R."/>
            <person name="Heiman D."/>
            <person name="Hepburn T."/>
            <person name="Howarth C."/>
            <person name="Jen D."/>
            <person name="Larson L."/>
            <person name="Mehta T."/>
            <person name="Neiman D."/>
            <person name="Pearson M."/>
            <person name="Roberts A."/>
            <person name="Saif S."/>
            <person name="Shea T."/>
            <person name="Shenoy N."/>
            <person name="Sisk P."/>
            <person name="Stolte C."/>
            <person name="Sykes S."/>
            <person name="Walk T."/>
            <person name="White J."/>
            <person name="Yandava C."/>
            <person name="Haas B."/>
            <person name="Nusbaum C."/>
            <person name="Birren B."/>
        </authorList>
    </citation>
    <scope>NUCLEOTIDE SEQUENCE [LARGE SCALE GENOMIC DNA]</scope>
    <source>
        <strain evidence="4">R3-111a-1</strain>
    </source>
</reference>
<reference evidence="2" key="2">
    <citation type="submission" date="2010-07" db="EMBL/GenBank/DDBJ databases">
        <authorList>
            <consortium name="The Broad Institute Genome Sequencing Platform"/>
            <consortium name="Broad Institute Genome Sequencing Center for Infectious Disease"/>
            <person name="Ma L.-J."/>
            <person name="Dead R."/>
            <person name="Young S."/>
            <person name="Zeng Q."/>
            <person name="Koehrsen M."/>
            <person name="Alvarado L."/>
            <person name="Berlin A."/>
            <person name="Chapman S.B."/>
            <person name="Chen Z."/>
            <person name="Freedman E."/>
            <person name="Gellesch M."/>
            <person name="Goldberg J."/>
            <person name="Griggs A."/>
            <person name="Gujja S."/>
            <person name="Heilman E.R."/>
            <person name="Heiman D."/>
            <person name="Hepburn T."/>
            <person name="Howarth C."/>
            <person name="Jen D."/>
            <person name="Larson L."/>
            <person name="Mehta T."/>
            <person name="Neiman D."/>
            <person name="Pearson M."/>
            <person name="Roberts A."/>
            <person name="Saif S."/>
            <person name="Shea T."/>
            <person name="Shenoy N."/>
            <person name="Sisk P."/>
            <person name="Stolte C."/>
            <person name="Sykes S."/>
            <person name="Walk T."/>
            <person name="White J."/>
            <person name="Yandava C."/>
            <person name="Haas B."/>
            <person name="Nusbaum C."/>
            <person name="Birren B."/>
        </authorList>
    </citation>
    <scope>NUCLEOTIDE SEQUENCE</scope>
    <source>
        <strain evidence="2">R3-111a-1</strain>
    </source>
</reference>
<sequence length="71" mass="7906">MGENEKTTAELEVDSGKSTAERRTGRRQWKSKQVMHGQTERQRSCSPGGRGNLQLLACKDKIDDDSPLQSS</sequence>
<organism evidence="2">
    <name type="scientific">Gaeumannomyces tritici (strain R3-111a-1)</name>
    <name type="common">Wheat and barley take-all root rot fungus</name>
    <name type="synonym">Gaeumannomyces graminis var. tritici</name>
    <dbReference type="NCBI Taxonomy" id="644352"/>
    <lineage>
        <taxon>Eukaryota</taxon>
        <taxon>Fungi</taxon>
        <taxon>Dikarya</taxon>
        <taxon>Ascomycota</taxon>
        <taxon>Pezizomycotina</taxon>
        <taxon>Sordariomycetes</taxon>
        <taxon>Sordariomycetidae</taxon>
        <taxon>Magnaporthales</taxon>
        <taxon>Magnaporthaceae</taxon>
        <taxon>Gaeumannomyces</taxon>
    </lineage>
</organism>
<proteinExistence type="predicted"/>
<protein>
    <submittedName>
        <fullName evidence="2 3">Uncharacterized protein</fullName>
    </submittedName>
</protein>